<dbReference type="GO" id="GO:0110154">
    <property type="term" value="P:RNA decapping"/>
    <property type="evidence" value="ECO:0007669"/>
    <property type="project" value="TreeGrafter"/>
</dbReference>
<dbReference type="Pfam" id="PF00149">
    <property type="entry name" value="Metallophos"/>
    <property type="match status" value="1"/>
</dbReference>
<feature type="domain" description="Calcineurin-like phosphoesterase" evidence="1">
    <location>
        <begin position="54"/>
        <end position="177"/>
    </location>
</feature>
<evidence type="ECO:0000313" key="2">
    <source>
        <dbReference type="EMBL" id="POR51681.1"/>
    </source>
</evidence>
<evidence type="ECO:0000313" key="3">
    <source>
        <dbReference type="Proteomes" id="UP000237381"/>
    </source>
</evidence>
<proteinExistence type="predicted"/>
<dbReference type="InterPro" id="IPR004843">
    <property type="entry name" value="Calcineurin-like_PHP"/>
</dbReference>
<dbReference type="GO" id="GO:0008803">
    <property type="term" value="F:bis(5'-nucleosyl)-tetraphosphatase (symmetrical) activity"/>
    <property type="evidence" value="ECO:0007669"/>
    <property type="project" value="TreeGrafter"/>
</dbReference>
<sequence>MGPNSHQQPLLKRLGLRGMHALQQGAARADAAYPDPVESGVVRHGANALGRDFVIGDIHGCMTAFEQLLAEIDFDIQRDRLFSVGDLIDRGKQSERALSLLENDWFYPVLGNHEEALCAVADGRLPRNRWYEVGGEWAQSLSDGELAGYAAKLNLLPLARIVGVGPARFNVLHAEFRGNDEQLAAGNFEAAVRRRMLWGRDLAFSVAPARQALSITYCGHTTMREVRQIGAHMYIDTGACSPGGKLTLVEPATGRLWSSGALCA</sequence>
<protein>
    <submittedName>
        <fullName evidence="2">Serine/threonine protein phosphatase 1</fullName>
    </submittedName>
</protein>
<dbReference type="Proteomes" id="UP000237381">
    <property type="component" value="Unassembled WGS sequence"/>
</dbReference>
<dbReference type="PANTHER" id="PTHR42850">
    <property type="entry name" value="METALLOPHOSPHOESTERASE"/>
    <property type="match status" value="1"/>
</dbReference>
<dbReference type="InterPro" id="IPR029052">
    <property type="entry name" value="Metallo-depent_PP-like"/>
</dbReference>
<dbReference type="GO" id="GO:0016791">
    <property type="term" value="F:phosphatase activity"/>
    <property type="evidence" value="ECO:0007669"/>
    <property type="project" value="TreeGrafter"/>
</dbReference>
<reference evidence="2 3" key="1">
    <citation type="submission" date="2018-01" db="EMBL/GenBank/DDBJ databases">
        <title>Genomic Encyclopedia of Type Strains, Phase III (KMG-III): the genomes of soil and plant-associated and newly described type strains.</title>
        <authorList>
            <person name="Whitman W."/>
        </authorList>
    </citation>
    <scope>NUCLEOTIDE SEQUENCE [LARGE SCALE GENOMIC DNA]</scope>
    <source>
        <strain evidence="2 3">JCM 18070</strain>
    </source>
</reference>
<dbReference type="Gene3D" id="3.60.21.10">
    <property type="match status" value="1"/>
</dbReference>
<dbReference type="RefSeq" id="WP_244193248.1">
    <property type="nucleotide sequence ID" value="NZ_PQGA01000006.1"/>
</dbReference>
<dbReference type="InterPro" id="IPR050126">
    <property type="entry name" value="Ap4A_hydrolase"/>
</dbReference>
<dbReference type="EMBL" id="PQGA01000006">
    <property type="protein sequence ID" value="POR51681.1"/>
    <property type="molecule type" value="Genomic_DNA"/>
</dbReference>
<name>A0A2S4MAK5_9BURK</name>
<dbReference type="SUPFAM" id="SSF56300">
    <property type="entry name" value="Metallo-dependent phosphatases"/>
    <property type="match status" value="1"/>
</dbReference>
<gene>
    <name evidence="2" type="ORF">B0G62_106215</name>
</gene>
<comment type="caution">
    <text evidence="2">The sequence shown here is derived from an EMBL/GenBank/DDBJ whole genome shotgun (WGS) entry which is preliminary data.</text>
</comment>
<dbReference type="GO" id="GO:0005737">
    <property type="term" value="C:cytoplasm"/>
    <property type="evidence" value="ECO:0007669"/>
    <property type="project" value="TreeGrafter"/>
</dbReference>
<keyword evidence="3" id="KW-1185">Reference proteome</keyword>
<accession>A0A2S4MAK5</accession>
<organism evidence="2 3">
    <name type="scientific">Paraburkholderia eburnea</name>
    <dbReference type="NCBI Taxonomy" id="1189126"/>
    <lineage>
        <taxon>Bacteria</taxon>
        <taxon>Pseudomonadati</taxon>
        <taxon>Pseudomonadota</taxon>
        <taxon>Betaproteobacteria</taxon>
        <taxon>Burkholderiales</taxon>
        <taxon>Burkholderiaceae</taxon>
        <taxon>Paraburkholderia</taxon>
    </lineage>
</organism>
<evidence type="ECO:0000259" key="1">
    <source>
        <dbReference type="Pfam" id="PF00149"/>
    </source>
</evidence>
<dbReference type="AlphaFoldDB" id="A0A2S4MAK5"/>
<dbReference type="PANTHER" id="PTHR42850:SF10">
    <property type="entry name" value="SERINE_THREONINE-PROTEIN PHOSPHATASE 1"/>
    <property type="match status" value="1"/>
</dbReference>